<dbReference type="UniPathway" id="UPA00068">
    <property type="reaction ID" value="UER00113"/>
</dbReference>
<dbReference type="GO" id="GO:0000050">
    <property type="term" value="P:urea cycle"/>
    <property type="evidence" value="ECO:0007669"/>
    <property type="project" value="UniProtKB-UniPathway"/>
</dbReference>
<evidence type="ECO:0000256" key="9">
    <source>
        <dbReference type="ARBA" id="ARBA00022605"/>
    </source>
</evidence>
<dbReference type="Proteomes" id="UP000663879">
    <property type="component" value="Unassembled WGS sequence"/>
</dbReference>
<dbReference type="SUPFAM" id="SSF52402">
    <property type="entry name" value="Adenine nucleotide alpha hydrolases-like"/>
    <property type="match status" value="1"/>
</dbReference>
<dbReference type="GO" id="GO:0000053">
    <property type="term" value="P:argininosuccinate metabolic process"/>
    <property type="evidence" value="ECO:0007669"/>
    <property type="project" value="TreeGrafter"/>
</dbReference>
<evidence type="ECO:0000256" key="13">
    <source>
        <dbReference type="ARBA" id="ARBA00049077"/>
    </source>
</evidence>
<evidence type="ECO:0000256" key="7">
    <source>
        <dbReference type="ARBA" id="ARBA00022571"/>
    </source>
</evidence>
<dbReference type="GO" id="GO:0004055">
    <property type="term" value="F:argininosuccinate synthase activity"/>
    <property type="evidence" value="ECO:0007669"/>
    <property type="project" value="UniProtKB-EC"/>
</dbReference>
<keyword evidence="11" id="KW-0067">ATP-binding</keyword>
<comment type="subunit">
    <text evidence="3">Homotetramer.</text>
</comment>
<dbReference type="NCBIfam" id="NF001770">
    <property type="entry name" value="PRK00509.1"/>
    <property type="match status" value="1"/>
</dbReference>
<dbReference type="SUPFAM" id="SSF69864">
    <property type="entry name" value="Argininosuccinate synthetase, C-terminal domain"/>
    <property type="match status" value="1"/>
</dbReference>
<gene>
    <name evidence="16" type="ORF">OXX778_LOCUS9225</name>
</gene>
<evidence type="ECO:0000256" key="3">
    <source>
        <dbReference type="ARBA" id="ARBA00011881"/>
    </source>
</evidence>
<dbReference type="InterPro" id="IPR048267">
    <property type="entry name" value="Arginosuc_syn_N"/>
</dbReference>
<dbReference type="AlphaFoldDB" id="A0A813WVQ8"/>
<dbReference type="Pfam" id="PF20979">
    <property type="entry name" value="Arginosuc_syn_C"/>
    <property type="match status" value="1"/>
</dbReference>
<dbReference type="FunFam" id="3.40.50.620:FF:000019">
    <property type="entry name" value="Argininosuccinate synthase"/>
    <property type="match status" value="1"/>
</dbReference>
<dbReference type="PROSITE" id="PS00022">
    <property type="entry name" value="EGF_1"/>
    <property type="match status" value="2"/>
</dbReference>
<dbReference type="EMBL" id="CAJNOC010001345">
    <property type="protein sequence ID" value="CAF0856591.1"/>
    <property type="molecule type" value="Genomic_DNA"/>
</dbReference>
<keyword evidence="14" id="KW-0245">EGF-like domain</keyword>
<organism evidence="16 17">
    <name type="scientific">Brachionus calyciflorus</name>
    <dbReference type="NCBI Taxonomy" id="104777"/>
    <lineage>
        <taxon>Eukaryota</taxon>
        <taxon>Metazoa</taxon>
        <taxon>Spiralia</taxon>
        <taxon>Gnathifera</taxon>
        <taxon>Rotifera</taxon>
        <taxon>Eurotatoria</taxon>
        <taxon>Monogononta</taxon>
        <taxon>Pseudotrocha</taxon>
        <taxon>Ploima</taxon>
        <taxon>Brachionidae</taxon>
        <taxon>Brachionus</taxon>
    </lineage>
</organism>
<dbReference type="GO" id="GO:0005737">
    <property type="term" value="C:cytoplasm"/>
    <property type="evidence" value="ECO:0007669"/>
    <property type="project" value="TreeGrafter"/>
</dbReference>
<comment type="caution">
    <text evidence="14">Lacks conserved residue(s) required for the propagation of feature annotation.</text>
</comment>
<comment type="caution">
    <text evidence="16">The sequence shown here is derived from an EMBL/GenBank/DDBJ whole genome shotgun (WGS) entry which is preliminary data.</text>
</comment>
<evidence type="ECO:0000313" key="16">
    <source>
        <dbReference type="EMBL" id="CAF0856591.1"/>
    </source>
</evidence>
<dbReference type="Gene3D" id="3.40.50.620">
    <property type="entry name" value="HUPs"/>
    <property type="match status" value="1"/>
</dbReference>
<dbReference type="EC" id="6.3.4.5" evidence="4"/>
<dbReference type="CDD" id="cd01999">
    <property type="entry name" value="ASS"/>
    <property type="match status" value="1"/>
</dbReference>
<feature type="disulfide bond" evidence="14">
    <location>
        <begin position="223"/>
        <end position="232"/>
    </location>
</feature>
<evidence type="ECO:0000313" key="17">
    <source>
        <dbReference type="Proteomes" id="UP000663879"/>
    </source>
</evidence>
<feature type="domain" description="EGF-like" evidence="15">
    <location>
        <begin position="115"/>
        <end position="152"/>
    </location>
</feature>
<dbReference type="UniPathway" id="UPA00158">
    <property type="reaction ID" value="UER00272"/>
</dbReference>
<dbReference type="InterPro" id="IPR023434">
    <property type="entry name" value="Arginosuc_synth_type_1_subfam"/>
</dbReference>
<evidence type="ECO:0000256" key="8">
    <source>
        <dbReference type="ARBA" id="ARBA00022598"/>
    </source>
</evidence>
<sequence length="658" mass="74557">TKFITTTTTKTTSSVIQSSTLISLTETLKETTTTKAASTITFTDTRSSFIETTNLKTISEETLIITTNLNSISNTKLTNSFSYLNSISLNSSRINVQFEFMDMSDFIKILSIATDLNDCLTNCSNHGHCNYDIYMNKFTCVCQENYYGSSCKFDLRPCSSNPCLNNATCSNVRIDNTMNYDCQCYGDYYSGRNCELKKDVCSNETCSNRGECYDQNYSPKCKCFSMYSGDKCEIESNFLNTIKTVKRTTSLIATVVLAYSGGLDTSCILAWLIEQNYEVIAYLANIGQDEDFEAAREKALKLGAKDFVCLDLRKQFVEDFIFPAIQANAIYEDRYLLGTSLARPCITLGLIKVAYEKNASYISHGATGKGNDQVRFELSSYALKPDIQVISPWKIPEFYERFKGRVDLFEYASKHDIPLPVTPKNPWSMDANLLHISYESGILEKPECPAPDHIYQMTSNPSDWPDHDDLLRIDFSKGVPVKVKNEKSQEEFTDPLEIMIYLNKIGKIHGVGRIDIVENRFVGMKSRGIYETPGGTILYHAHLDIELFTMDREVRKIKQSLVPRYSEIIYNGFWFSPEGSFLRDVVNRSQENVEGSVWISVFKGNVYIKARKSDKSLYNETLVSMDVKGDYEPSDAAGFIKINAVRLKENFRQNGSNF</sequence>
<dbReference type="PANTHER" id="PTHR11587:SF2">
    <property type="entry name" value="ARGININOSUCCINATE SYNTHASE"/>
    <property type="match status" value="1"/>
</dbReference>
<feature type="disulfide bond" evidence="14">
    <location>
        <begin position="142"/>
        <end position="151"/>
    </location>
</feature>
<dbReference type="InterPro" id="IPR000742">
    <property type="entry name" value="EGF"/>
</dbReference>
<dbReference type="InterPro" id="IPR001518">
    <property type="entry name" value="Arginosuc_synth"/>
</dbReference>
<evidence type="ECO:0000256" key="6">
    <source>
        <dbReference type="ARBA" id="ARBA00022436"/>
    </source>
</evidence>
<dbReference type="Gene3D" id="2.10.25.10">
    <property type="entry name" value="Laminin"/>
    <property type="match status" value="3"/>
</dbReference>
<feature type="non-terminal residue" evidence="16">
    <location>
        <position position="1"/>
    </location>
</feature>
<dbReference type="Gene3D" id="1.20.5.470">
    <property type="entry name" value="Single helix bin"/>
    <property type="match status" value="1"/>
</dbReference>
<proteinExistence type="inferred from homology"/>
<feature type="disulfide bond" evidence="14">
    <location>
        <begin position="123"/>
        <end position="140"/>
    </location>
</feature>
<feature type="domain" description="EGF-like" evidence="15">
    <location>
        <begin position="154"/>
        <end position="195"/>
    </location>
</feature>
<dbReference type="PROSITE" id="PS00564">
    <property type="entry name" value="ARGININOSUCCIN_SYN_1"/>
    <property type="match status" value="1"/>
</dbReference>
<keyword evidence="8" id="KW-0436">Ligase</keyword>
<keyword evidence="7" id="KW-0055">Arginine biosynthesis</keyword>
<evidence type="ECO:0000256" key="2">
    <source>
        <dbReference type="ARBA" id="ARBA00005154"/>
    </source>
</evidence>
<protein>
    <recommendedName>
        <fullName evidence="5">Argininosuccinate synthase</fullName>
        <ecNumber evidence="4">6.3.4.5</ecNumber>
    </recommendedName>
    <alternativeName>
        <fullName evidence="12">Citrulline--aspartate ligase</fullName>
    </alternativeName>
</protein>
<comment type="pathway">
    <text evidence="2">Nitrogen metabolism; urea cycle; (N(omega)-L-arginino)succinate from L-aspartate and L-citrulline: step 1/1.</text>
</comment>
<dbReference type="InterPro" id="IPR014729">
    <property type="entry name" value="Rossmann-like_a/b/a_fold"/>
</dbReference>
<dbReference type="PROSITE" id="PS50026">
    <property type="entry name" value="EGF_3"/>
    <property type="match status" value="3"/>
</dbReference>
<evidence type="ECO:0000256" key="11">
    <source>
        <dbReference type="ARBA" id="ARBA00022840"/>
    </source>
</evidence>
<keyword evidence="14" id="KW-1015">Disulfide bond</keyword>
<evidence type="ECO:0000256" key="12">
    <source>
        <dbReference type="ARBA" id="ARBA00029916"/>
    </source>
</evidence>
<evidence type="ECO:0000256" key="1">
    <source>
        <dbReference type="ARBA" id="ARBA00004967"/>
    </source>
</evidence>
<dbReference type="Gene3D" id="3.90.1260.10">
    <property type="entry name" value="Argininosuccinate synthetase, chain A, domain 2"/>
    <property type="match status" value="1"/>
</dbReference>
<dbReference type="PROSITE" id="PS00565">
    <property type="entry name" value="ARGININOSUCCIN_SYN_2"/>
    <property type="match status" value="1"/>
</dbReference>
<dbReference type="GO" id="GO:0005524">
    <property type="term" value="F:ATP binding"/>
    <property type="evidence" value="ECO:0007669"/>
    <property type="project" value="UniProtKB-KW"/>
</dbReference>
<evidence type="ECO:0000259" key="15">
    <source>
        <dbReference type="PROSITE" id="PS50026"/>
    </source>
</evidence>
<keyword evidence="10" id="KW-0547">Nucleotide-binding</keyword>
<dbReference type="CDD" id="cd00054">
    <property type="entry name" value="EGF_CA"/>
    <property type="match status" value="2"/>
</dbReference>
<feature type="domain" description="EGF-like" evidence="15">
    <location>
        <begin position="197"/>
        <end position="233"/>
    </location>
</feature>
<dbReference type="SUPFAM" id="SSF57196">
    <property type="entry name" value="EGF/Laminin"/>
    <property type="match status" value="3"/>
</dbReference>
<feature type="disulfide bond" evidence="14">
    <location>
        <begin position="119"/>
        <end position="129"/>
    </location>
</feature>
<dbReference type="OrthoDB" id="1688907at2759"/>
<reference evidence="16" key="1">
    <citation type="submission" date="2021-02" db="EMBL/GenBank/DDBJ databases">
        <authorList>
            <person name="Nowell W R."/>
        </authorList>
    </citation>
    <scope>NUCLEOTIDE SEQUENCE</scope>
    <source>
        <strain evidence="16">Ploen Becks lab</strain>
    </source>
</reference>
<accession>A0A813WVQ8</accession>
<keyword evidence="17" id="KW-1185">Reference proteome</keyword>
<dbReference type="PANTHER" id="PTHR11587">
    <property type="entry name" value="ARGININOSUCCINATE SYNTHASE"/>
    <property type="match status" value="1"/>
</dbReference>
<dbReference type="FunFam" id="3.90.1260.10:FF:000003">
    <property type="entry name" value="Argininosuccinate synthase"/>
    <property type="match status" value="1"/>
</dbReference>
<name>A0A813WVQ8_9BILA</name>
<dbReference type="SMART" id="SM00181">
    <property type="entry name" value="EGF"/>
    <property type="match status" value="3"/>
</dbReference>
<dbReference type="HAMAP" id="MF_00005">
    <property type="entry name" value="Arg_succ_synth_type1"/>
    <property type="match status" value="1"/>
</dbReference>
<comment type="catalytic activity">
    <reaction evidence="13">
        <text>L-citrulline + L-aspartate + ATP = 2-(N(omega)-L-arginino)succinate + AMP + diphosphate + H(+)</text>
        <dbReference type="Rhea" id="RHEA:10932"/>
        <dbReference type="ChEBI" id="CHEBI:15378"/>
        <dbReference type="ChEBI" id="CHEBI:29991"/>
        <dbReference type="ChEBI" id="CHEBI:30616"/>
        <dbReference type="ChEBI" id="CHEBI:33019"/>
        <dbReference type="ChEBI" id="CHEBI:57472"/>
        <dbReference type="ChEBI" id="CHEBI:57743"/>
        <dbReference type="ChEBI" id="CHEBI:456215"/>
        <dbReference type="EC" id="6.3.4.5"/>
    </reaction>
</comment>
<dbReference type="InterPro" id="IPR018223">
    <property type="entry name" value="Arginosuc_synth_CS"/>
</dbReference>
<evidence type="ECO:0000256" key="14">
    <source>
        <dbReference type="PROSITE-ProRule" id="PRU00076"/>
    </source>
</evidence>
<evidence type="ECO:0000256" key="5">
    <source>
        <dbReference type="ARBA" id="ARBA00014810"/>
    </source>
</evidence>
<dbReference type="GO" id="GO:0006526">
    <property type="term" value="P:L-arginine biosynthetic process"/>
    <property type="evidence" value="ECO:0007669"/>
    <property type="project" value="UniProtKB-UniPathway"/>
</dbReference>
<dbReference type="NCBIfam" id="TIGR00032">
    <property type="entry name" value="argG"/>
    <property type="match status" value="1"/>
</dbReference>
<dbReference type="InterPro" id="IPR048268">
    <property type="entry name" value="Arginosuc_syn_C"/>
</dbReference>
<keyword evidence="9" id="KW-0028">Amino-acid biosynthesis</keyword>
<evidence type="ECO:0000256" key="10">
    <source>
        <dbReference type="ARBA" id="ARBA00022741"/>
    </source>
</evidence>
<evidence type="ECO:0000256" key="4">
    <source>
        <dbReference type="ARBA" id="ARBA00012286"/>
    </source>
</evidence>
<dbReference type="InterPro" id="IPR024074">
    <property type="entry name" value="AS_cat/multimer_dom_body"/>
</dbReference>
<comment type="pathway">
    <text evidence="1">Amino-acid biosynthesis; L-arginine biosynthesis; L-arginine from L-ornithine and carbamoyl phosphate: step 2/3.</text>
</comment>
<keyword evidence="6" id="KW-0835">Urea cycle</keyword>
<dbReference type="Pfam" id="PF00764">
    <property type="entry name" value="Arginosuc_synth"/>
    <property type="match status" value="1"/>
</dbReference>